<reference evidence="1 2" key="1">
    <citation type="submission" date="2018-07" db="EMBL/GenBank/DDBJ databases">
        <title>Genomic Encyclopedia of Type Strains, Phase IV (KMG-IV): sequencing the most valuable type-strain genomes for metagenomic binning, comparative biology and taxonomic classification.</title>
        <authorList>
            <person name="Goeker M."/>
        </authorList>
    </citation>
    <scope>NUCLEOTIDE SEQUENCE [LARGE SCALE GENOMIC DNA]</scope>
    <source>
        <strain evidence="1 2">DSM 103736</strain>
    </source>
</reference>
<dbReference type="RefSeq" id="WP_115460323.1">
    <property type="nucleotide sequence ID" value="NZ_QRAP01000014.1"/>
</dbReference>
<dbReference type="Proteomes" id="UP000254848">
    <property type="component" value="Unassembled WGS sequence"/>
</dbReference>
<comment type="caution">
    <text evidence="1">The sequence shown here is derived from an EMBL/GenBank/DDBJ whole genome shotgun (WGS) entry which is preliminary data.</text>
</comment>
<dbReference type="PIRSF" id="PIRSF029288">
    <property type="entry name" value="SciE_ImpE"/>
    <property type="match status" value="1"/>
</dbReference>
<accession>A0A370Q7V2</accession>
<protein>
    <submittedName>
        <fullName evidence="1">Type VI secretion system protein ImpE</fullName>
    </submittedName>
</protein>
<dbReference type="OrthoDB" id="5416084at2"/>
<dbReference type="SUPFAM" id="SSF144059">
    <property type="entry name" value="ImpE-like"/>
    <property type="match status" value="1"/>
</dbReference>
<keyword evidence="2" id="KW-1185">Reference proteome</keyword>
<gene>
    <name evidence="1" type="ORF">C8D90_11449</name>
</gene>
<organism evidence="1 2">
    <name type="scientific">Enterobacillus tribolii</name>
    <dbReference type="NCBI Taxonomy" id="1487935"/>
    <lineage>
        <taxon>Bacteria</taxon>
        <taxon>Pseudomonadati</taxon>
        <taxon>Pseudomonadota</taxon>
        <taxon>Gammaproteobacteria</taxon>
        <taxon>Enterobacterales</taxon>
        <taxon>Hafniaceae</taxon>
        <taxon>Enterobacillus</taxon>
    </lineage>
</organism>
<dbReference type="InterPro" id="IPR009211">
    <property type="entry name" value="TagJ"/>
</dbReference>
<dbReference type="InterPro" id="IPR011990">
    <property type="entry name" value="TPR-like_helical_dom_sf"/>
</dbReference>
<sequence length="281" mass="30924">MNSLTHLLADASLSDAIISLENDIKAAPADADKRAALTQLLCLSGNWQRARAQLKSWQALKPIAQPTVLLLTQSVEAEIQRQAVFAGEAAPSFKGYEQSWLPLMAEALRLDANGDAAAAQEMRDRALEEAPATRGSLTLAEGGEERDVSFDWLMDGDGRLGPLCEALLNGTYHWVPFSDIEEIRFQAPQSAIDLVWSHALIRLSDGREQVCQLPARYPLPDDADDALRLARRTEWVPMGDTPHYAGLGQKTWLSEDGEFPLHTLRHLRFGQDGGEEQDGGK</sequence>
<evidence type="ECO:0000313" key="2">
    <source>
        <dbReference type="Proteomes" id="UP000254848"/>
    </source>
</evidence>
<name>A0A370Q7V2_9GAMM</name>
<dbReference type="Gene3D" id="1.25.40.10">
    <property type="entry name" value="Tetratricopeptide repeat domain"/>
    <property type="match status" value="1"/>
</dbReference>
<dbReference type="EMBL" id="QRAP01000014">
    <property type="protein sequence ID" value="RDK84130.1"/>
    <property type="molecule type" value="Genomic_DNA"/>
</dbReference>
<proteinExistence type="predicted"/>
<dbReference type="Pfam" id="PF07024">
    <property type="entry name" value="ImpE"/>
    <property type="match status" value="1"/>
</dbReference>
<dbReference type="AlphaFoldDB" id="A0A370Q7V2"/>
<evidence type="ECO:0000313" key="1">
    <source>
        <dbReference type="EMBL" id="RDK84130.1"/>
    </source>
</evidence>